<sequence length="431" mass="49125">MKTNDLSKLGTLMRASGSQQHAAKAKETKLKKLNAGHKTSSSRSAEKRSKSGKSEDFVLHRNIDVFCWNVKATISKAAKRDDLLPVLRRTQENNGTYGKDIASHLLGEEVGREAVGVRLLDVCESLGLLVNQGERSRPRYYLTEEGEEALKSGCVMVPEEGTWTIWASNDPVLNYPVLRVEPFRECSAYHEIKGDKKGELKNRNENFEDTSRWLRDACSVVNMPAAIGNELIRLDKIDTKVECIDSNAQLTLEWIPKANYLEISGSIDGSSVNATPQAPDVSFNTVWQELLENERLWGQWEKPKERLLLSFDSTKGAERSLMQRQLEFAKPRLYQFGNFGPTCRTVAIFPKSQEDAQQWAEWKLQNQINTYATESVFPTWREEALRPFDEYSDTIELPTRDELAFDIWEKRDDTQNVSTVWHLMAAKDWGV</sequence>
<feature type="region of interest" description="Disordered" evidence="1">
    <location>
        <begin position="1"/>
        <end position="53"/>
    </location>
</feature>
<name>A0ABT3MYQ9_9GAMM</name>
<evidence type="ECO:0000313" key="3">
    <source>
        <dbReference type="Proteomes" id="UP001209854"/>
    </source>
</evidence>
<dbReference type="Proteomes" id="UP001209854">
    <property type="component" value="Unassembled WGS sequence"/>
</dbReference>
<dbReference type="EMBL" id="JAPFCC010000001">
    <property type="protein sequence ID" value="MCW7554499.1"/>
    <property type="molecule type" value="Genomic_DNA"/>
</dbReference>
<evidence type="ECO:0000256" key="1">
    <source>
        <dbReference type="SAM" id="MobiDB-lite"/>
    </source>
</evidence>
<protein>
    <submittedName>
        <fullName evidence="2">Uncharacterized protein</fullName>
    </submittedName>
</protein>
<reference evidence="2 3" key="1">
    <citation type="submission" date="2022-10" db="EMBL/GenBank/DDBJ databases">
        <title>High-quality genome sequences of two octocoral-associated bacteria, Endozoicomonas euniceicola EF212 and Endozoicomonas gorgoniicola PS125.</title>
        <authorList>
            <person name="Chiou Y.-J."/>
            <person name="Chen Y.-H."/>
        </authorList>
    </citation>
    <scope>NUCLEOTIDE SEQUENCE [LARGE SCALE GENOMIC DNA]</scope>
    <source>
        <strain evidence="2 3">PS125</strain>
    </source>
</reference>
<comment type="caution">
    <text evidence="2">The sequence shown here is derived from an EMBL/GenBank/DDBJ whole genome shotgun (WGS) entry which is preliminary data.</text>
</comment>
<accession>A0ABT3MYQ9</accession>
<keyword evidence="3" id="KW-1185">Reference proteome</keyword>
<organism evidence="2 3">
    <name type="scientific">Endozoicomonas gorgoniicola</name>
    <dbReference type="NCBI Taxonomy" id="1234144"/>
    <lineage>
        <taxon>Bacteria</taxon>
        <taxon>Pseudomonadati</taxon>
        <taxon>Pseudomonadota</taxon>
        <taxon>Gammaproteobacteria</taxon>
        <taxon>Oceanospirillales</taxon>
        <taxon>Endozoicomonadaceae</taxon>
        <taxon>Endozoicomonas</taxon>
    </lineage>
</organism>
<evidence type="ECO:0000313" key="2">
    <source>
        <dbReference type="EMBL" id="MCW7554499.1"/>
    </source>
</evidence>
<dbReference type="RefSeq" id="WP_262564254.1">
    <property type="nucleotide sequence ID" value="NZ_JAPFCC010000001.1"/>
</dbReference>
<proteinExistence type="predicted"/>
<feature type="compositionally biased region" description="Basic and acidic residues" evidence="1">
    <location>
        <begin position="44"/>
        <end position="53"/>
    </location>
</feature>
<gene>
    <name evidence="2" type="ORF">NX722_18095</name>
</gene>